<dbReference type="AlphaFoldDB" id="A0AAE9Z343"/>
<proteinExistence type="predicted"/>
<keyword evidence="1" id="KW-0732">Signal</keyword>
<feature type="signal peptide" evidence="1">
    <location>
        <begin position="1"/>
        <end position="20"/>
    </location>
</feature>
<feature type="chain" id="PRO_5042137545" evidence="1">
    <location>
        <begin position="21"/>
        <end position="272"/>
    </location>
</feature>
<evidence type="ECO:0000256" key="1">
    <source>
        <dbReference type="SAM" id="SignalP"/>
    </source>
</evidence>
<sequence length="272" mass="30755">MKLLPLSTLLLAGTSLLASAGLQAQEYQSISNAGYTKWDDSPSDEDAYSLGTKYYFKKKSTLGPLDEFEYINKTSNISANYLNLENSNDYHVAGELFMDQVLVGASYQYHDIEHGGSDDIYSLSLGYLISDDFLVKAEAYRKDSHTDYFYSASYNHQINDSDYFGFTFRTDEDFDARTLSSKYFKALGQDSYLTAGVSYRHNDDLGHSIAANAEYFFTSRTSIGGSYDDNDDYTVSAKHFFNTTYALEIGFKSNGREHVDYDIYTIDFSAQF</sequence>
<organism evidence="2 3">
    <name type="scientific">Thalassomonas viridans</name>
    <dbReference type="NCBI Taxonomy" id="137584"/>
    <lineage>
        <taxon>Bacteria</taxon>
        <taxon>Pseudomonadati</taxon>
        <taxon>Pseudomonadota</taxon>
        <taxon>Gammaproteobacteria</taxon>
        <taxon>Alteromonadales</taxon>
        <taxon>Colwelliaceae</taxon>
        <taxon>Thalassomonas</taxon>
    </lineage>
</organism>
<evidence type="ECO:0000313" key="2">
    <source>
        <dbReference type="EMBL" id="WDE04307.1"/>
    </source>
</evidence>
<dbReference type="Proteomes" id="UP000032352">
    <property type="component" value="Chromosome"/>
</dbReference>
<name>A0AAE9Z343_9GAMM</name>
<accession>A0AAE9Z343</accession>
<dbReference type="RefSeq" id="WP_044836938.1">
    <property type="nucleotide sequence ID" value="NZ_CP059733.1"/>
</dbReference>
<dbReference type="Pfam" id="PF16956">
    <property type="entry name" value="Porin_7"/>
    <property type="match status" value="1"/>
</dbReference>
<gene>
    <name evidence="2" type="ORF">SG34_023655</name>
</gene>
<keyword evidence="3" id="KW-1185">Reference proteome</keyword>
<reference evidence="2 3" key="2">
    <citation type="journal article" date="2022" name="Mar. Drugs">
        <title>Bioassay-Guided Fractionation Leads to the Detection of Cholic Acid Generated by the Rare Thalassomonas sp.</title>
        <authorList>
            <person name="Pheiffer F."/>
            <person name="Schneider Y.K."/>
            <person name="Hansen E.H."/>
            <person name="Andersen J.H."/>
            <person name="Isaksson J."/>
            <person name="Busche T."/>
            <person name="R C."/>
            <person name="Kalinowski J."/>
            <person name="Zyl L.V."/>
            <person name="Trindade M."/>
        </authorList>
    </citation>
    <scope>NUCLEOTIDE SEQUENCE [LARGE SCALE GENOMIC DNA]</scope>
    <source>
        <strain evidence="2 3">XOM25</strain>
    </source>
</reference>
<dbReference type="EMBL" id="CP059733">
    <property type="protein sequence ID" value="WDE04307.1"/>
    <property type="molecule type" value="Genomic_DNA"/>
</dbReference>
<protein>
    <submittedName>
        <fullName evidence="2">Porin</fullName>
    </submittedName>
</protein>
<dbReference type="SUPFAM" id="SSF56935">
    <property type="entry name" value="Porins"/>
    <property type="match status" value="1"/>
</dbReference>
<dbReference type="InterPro" id="IPR031593">
    <property type="entry name" value="Porin_7"/>
</dbReference>
<reference evidence="2 3" key="1">
    <citation type="journal article" date="2015" name="Genome Announc.">
        <title>Draft Genome Sequences of Marine Isolates of Thalassomonas viridans and Thalassomonas actiniarum.</title>
        <authorList>
            <person name="Olonade I."/>
            <person name="van Zyl L.J."/>
            <person name="Trindade M."/>
        </authorList>
    </citation>
    <scope>NUCLEOTIDE SEQUENCE [LARGE SCALE GENOMIC DNA]</scope>
    <source>
        <strain evidence="2 3">XOM25</strain>
    </source>
</reference>
<evidence type="ECO:0000313" key="3">
    <source>
        <dbReference type="Proteomes" id="UP000032352"/>
    </source>
</evidence>
<dbReference type="KEGG" id="tvd:SG34_023655"/>